<sequence length="246" mass="27694">MYFRIPGSDLRVLGAMHLVPADRPHPPRFVATAYKWANLIISEHDDRGFEALMTANVRKPLDELLSPNAWQMLQSRWPTDKFPTPNDCHPWAAWLFGSSFHLDGRVGVEAYLKTRAAQDGKPIEFLELLSDLVHPLVALGDTALCAGIEWAMANIPQVRQDFRAMYKAWVTCDGSEVSRLLHIFQARGHQTHEVLFQQRNHVWAPLVRELINSSEKTLLTVGAGHLFGPDNLFDCVGVVPEPLRAA</sequence>
<dbReference type="RefSeq" id="WP_377319716.1">
    <property type="nucleotide sequence ID" value="NZ_JBHSNF010000002.1"/>
</dbReference>
<gene>
    <name evidence="1" type="ORF">ACFPPA_10500</name>
</gene>
<reference evidence="2" key="1">
    <citation type="journal article" date="2019" name="Int. J. Syst. Evol. Microbiol.">
        <title>The Global Catalogue of Microorganisms (GCM) 10K type strain sequencing project: providing services to taxonomists for standard genome sequencing and annotation.</title>
        <authorList>
            <consortium name="The Broad Institute Genomics Platform"/>
            <consortium name="The Broad Institute Genome Sequencing Center for Infectious Disease"/>
            <person name="Wu L."/>
            <person name="Ma J."/>
        </authorList>
    </citation>
    <scope>NUCLEOTIDE SEQUENCE [LARGE SCALE GENOMIC DNA]</scope>
    <source>
        <strain evidence="2">CGMCC 1.16619</strain>
    </source>
</reference>
<organism evidence="1 2">
    <name type="scientific">Rhodanobacter ginsengisoli</name>
    <dbReference type="NCBI Taxonomy" id="418646"/>
    <lineage>
        <taxon>Bacteria</taxon>
        <taxon>Pseudomonadati</taxon>
        <taxon>Pseudomonadota</taxon>
        <taxon>Gammaproteobacteria</taxon>
        <taxon>Lysobacterales</taxon>
        <taxon>Rhodanobacteraceae</taxon>
        <taxon>Rhodanobacter</taxon>
    </lineage>
</organism>
<dbReference type="EMBL" id="JBHSNF010000002">
    <property type="protein sequence ID" value="MFC5526173.1"/>
    <property type="molecule type" value="Genomic_DNA"/>
</dbReference>
<dbReference type="Pfam" id="PF01963">
    <property type="entry name" value="TraB_PrgY_gumN"/>
    <property type="match status" value="1"/>
</dbReference>
<name>A0ABW0QN73_9GAMM</name>
<proteinExistence type="predicted"/>
<dbReference type="PANTHER" id="PTHR40590:SF1">
    <property type="entry name" value="CYTOPLASMIC PROTEIN"/>
    <property type="match status" value="1"/>
</dbReference>
<evidence type="ECO:0000313" key="1">
    <source>
        <dbReference type="EMBL" id="MFC5526173.1"/>
    </source>
</evidence>
<dbReference type="CDD" id="cd14789">
    <property type="entry name" value="Tiki"/>
    <property type="match status" value="1"/>
</dbReference>
<keyword evidence="1" id="KW-0378">Hydrolase</keyword>
<keyword evidence="2" id="KW-1185">Reference proteome</keyword>
<dbReference type="GO" id="GO:0016787">
    <property type="term" value="F:hydrolase activity"/>
    <property type="evidence" value="ECO:0007669"/>
    <property type="project" value="UniProtKB-KW"/>
</dbReference>
<protein>
    <submittedName>
        <fullName evidence="1">TraB/GumN family protein</fullName>
        <ecNumber evidence="1">3.4.-.-</ecNumber>
    </submittedName>
</protein>
<comment type="caution">
    <text evidence="1">The sequence shown here is derived from an EMBL/GenBank/DDBJ whole genome shotgun (WGS) entry which is preliminary data.</text>
</comment>
<accession>A0ABW0QN73</accession>
<evidence type="ECO:0000313" key="2">
    <source>
        <dbReference type="Proteomes" id="UP001596114"/>
    </source>
</evidence>
<dbReference type="Proteomes" id="UP001596114">
    <property type="component" value="Unassembled WGS sequence"/>
</dbReference>
<dbReference type="InterPro" id="IPR047111">
    <property type="entry name" value="YbaP-like"/>
</dbReference>
<dbReference type="PANTHER" id="PTHR40590">
    <property type="entry name" value="CYTOPLASMIC PROTEIN-RELATED"/>
    <property type="match status" value="1"/>
</dbReference>
<dbReference type="InterPro" id="IPR002816">
    <property type="entry name" value="TraB/PrgY/GumN_fam"/>
</dbReference>
<dbReference type="EC" id="3.4.-.-" evidence="1"/>